<dbReference type="InterPro" id="IPR015797">
    <property type="entry name" value="NUDIX_hydrolase-like_dom_sf"/>
</dbReference>
<evidence type="ECO:0000256" key="2">
    <source>
        <dbReference type="ARBA" id="ARBA00002933"/>
    </source>
</evidence>
<evidence type="ECO:0000256" key="12">
    <source>
        <dbReference type="ARBA" id="ARBA00023204"/>
    </source>
</evidence>
<dbReference type="NCBIfam" id="TIGR01084">
    <property type="entry name" value="mutY"/>
    <property type="match status" value="1"/>
</dbReference>
<dbReference type="FunFam" id="1.10.340.30:FF:000002">
    <property type="entry name" value="Adenine DNA glycosylase"/>
    <property type="match status" value="1"/>
</dbReference>
<dbReference type="Proteomes" id="UP000440066">
    <property type="component" value="Unassembled WGS sequence"/>
</dbReference>
<comment type="caution">
    <text evidence="16">The sequence shown here is derived from an EMBL/GenBank/DDBJ whole genome shotgun (WGS) entry which is preliminary data.</text>
</comment>
<dbReference type="CDD" id="cd00056">
    <property type="entry name" value="ENDO3c"/>
    <property type="match status" value="1"/>
</dbReference>
<dbReference type="SUPFAM" id="SSF48150">
    <property type="entry name" value="DNA-glycosylase"/>
    <property type="match status" value="1"/>
</dbReference>
<dbReference type="AlphaFoldDB" id="A0A6I2GEW7"/>
<dbReference type="InterPro" id="IPR029119">
    <property type="entry name" value="MutY_C"/>
</dbReference>
<gene>
    <name evidence="16" type="primary">mutY</name>
    <name evidence="17" type="ORF">GF867_03595</name>
    <name evidence="16" type="ORF">GIY09_07895</name>
</gene>
<keyword evidence="18" id="KW-1185">Reference proteome</keyword>
<evidence type="ECO:0000256" key="6">
    <source>
        <dbReference type="ARBA" id="ARBA00022485"/>
    </source>
</evidence>
<dbReference type="EMBL" id="WJQT01000003">
    <property type="protein sequence ID" value="MRJ46653.1"/>
    <property type="molecule type" value="Genomic_DNA"/>
</dbReference>
<dbReference type="Pfam" id="PF00730">
    <property type="entry name" value="HhH-GPD"/>
    <property type="match status" value="1"/>
</dbReference>
<reference evidence="17 19" key="1">
    <citation type="submission" date="2019-11" db="EMBL/GenBank/DDBJ databases">
        <title>Characterisation of Fundicoccus ignavus gen. nov. sp. nov., a novel genus of the family Aerococcaceae from bulk tank milk.</title>
        <authorList>
            <person name="Siebert A."/>
            <person name="Huptas C."/>
            <person name="Wenning M."/>
            <person name="Scherer S."/>
            <person name="Doll E.V."/>
        </authorList>
    </citation>
    <scope>NUCLEOTIDE SEQUENCE [LARGE SCALE GENOMIC DNA]</scope>
    <source>
        <strain evidence="17 19">DSM 109652</strain>
    </source>
</reference>
<keyword evidence="9" id="KW-0378">Hydrolase</keyword>
<dbReference type="InterPro" id="IPR003265">
    <property type="entry name" value="HhH-GPD_domain"/>
</dbReference>
<dbReference type="GO" id="GO:0000701">
    <property type="term" value="F:purine-specific mismatch base pair DNA N-glycosylase activity"/>
    <property type="evidence" value="ECO:0007669"/>
    <property type="project" value="UniProtKB-EC"/>
</dbReference>
<evidence type="ECO:0000256" key="8">
    <source>
        <dbReference type="ARBA" id="ARBA00022763"/>
    </source>
</evidence>
<evidence type="ECO:0000256" key="4">
    <source>
        <dbReference type="ARBA" id="ARBA00012045"/>
    </source>
</evidence>
<evidence type="ECO:0000259" key="15">
    <source>
        <dbReference type="SMART" id="SM00478"/>
    </source>
</evidence>
<dbReference type="GO" id="GO:0034039">
    <property type="term" value="F:8-oxo-7,8-dihydroguanine DNA N-glycosylase activity"/>
    <property type="evidence" value="ECO:0007669"/>
    <property type="project" value="TreeGrafter"/>
</dbReference>
<dbReference type="EC" id="3.2.2.31" evidence="4 14"/>
<keyword evidence="7" id="KW-0479">Metal-binding</keyword>
<evidence type="ECO:0000313" key="18">
    <source>
        <dbReference type="Proteomes" id="UP000430975"/>
    </source>
</evidence>
<dbReference type="InterPro" id="IPR011257">
    <property type="entry name" value="DNA_glycosylase"/>
</dbReference>
<dbReference type="GO" id="GO:0006298">
    <property type="term" value="P:mismatch repair"/>
    <property type="evidence" value="ECO:0007669"/>
    <property type="project" value="TreeGrafter"/>
</dbReference>
<dbReference type="Gene3D" id="1.10.340.30">
    <property type="entry name" value="Hypothetical protein, domain 2"/>
    <property type="match status" value="1"/>
</dbReference>
<dbReference type="PANTHER" id="PTHR42944">
    <property type="entry name" value="ADENINE DNA GLYCOSYLASE"/>
    <property type="match status" value="1"/>
</dbReference>
<dbReference type="Gene3D" id="1.10.1670.10">
    <property type="entry name" value="Helix-hairpin-Helix base-excision DNA repair enzymes (C-terminal)"/>
    <property type="match status" value="1"/>
</dbReference>
<dbReference type="Pfam" id="PF00633">
    <property type="entry name" value="HHH"/>
    <property type="match status" value="1"/>
</dbReference>
<dbReference type="SMART" id="SM00478">
    <property type="entry name" value="ENDO3c"/>
    <property type="match status" value="1"/>
</dbReference>
<evidence type="ECO:0000256" key="13">
    <source>
        <dbReference type="ARBA" id="ARBA00023295"/>
    </source>
</evidence>
<comment type="similarity">
    <text evidence="3 14">Belongs to the Nth/MutY family.</text>
</comment>
<protein>
    <recommendedName>
        <fullName evidence="5 14">Adenine DNA glycosylase</fullName>
        <ecNumber evidence="4 14">3.2.2.31</ecNumber>
    </recommendedName>
</protein>
<evidence type="ECO:0000256" key="14">
    <source>
        <dbReference type="RuleBase" id="RU365096"/>
    </source>
</evidence>
<keyword evidence="12" id="KW-0234">DNA repair</keyword>
<keyword evidence="10 14" id="KW-0408">Iron</keyword>
<evidence type="ECO:0000256" key="7">
    <source>
        <dbReference type="ARBA" id="ARBA00022723"/>
    </source>
</evidence>
<evidence type="ECO:0000256" key="9">
    <source>
        <dbReference type="ARBA" id="ARBA00022801"/>
    </source>
</evidence>
<evidence type="ECO:0000313" key="16">
    <source>
        <dbReference type="EMBL" id="MRI85786.1"/>
    </source>
</evidence>
<dbReference type="Pfam" id="PF14815">
    <property type="entry name" value="NUDIX_4"/>
    <property type="match status" value="1"/>
</dbReference>
<dbReference type="InterPro" id="IPR000445">
    <property type="entry name" value="HhH_motif"/>
</dbReference>
<evidence type="ECO:0000256" key="5">
    <source>
        <dbReference type="ARBA" id="ARBA00022023"/>
    </source>
</evidence>
<organism evidence="16 18">
    <name type="scientific">Fundicoccus ignavus</name>
    <dbReference type="NCBI Taxonomy" id="2664442"/>
    <lineage>
        <taxon>Bacteria</taxon>
        <taxon>Bacillati</taxon>
        <taxon>Bacillota</taxon>
        <taxon>Bacilli</taxon>
        <taxon>Lactobacillales</taxon>
        <taxon>Aerococcaceae</taxon>
        <taxon>Fundicoccus</taxon>
    </lineage>
</organism>
<keyword evidence="13 14" id="KW-0326">Glycosidase</keyword>
<dbReference type="EMBL" id="WJQS01000006">
    <property type="protein sequence ID" value="MRI85786.1"/>
    <property type="molecule type" value="Genomic_DNA"/>
</dbReference>
<comment type="catalytic activity">
    <reaction evidence="1 14">
        <text>Hydrolyzes free adenine bases from 7,8-dihydro-8-oxoguanine:adenine mismatched double-stranded DNA, leaving an apurinic site.</text>
        <dbReference type="EC" id="3.2.2.31"/>
    </reaction>
</comment>
<accession>A0A6I2GEW7</accession>
<dbReference type="SUPFAM" id="SSF55811">
    <property type="entry name" value="Nudix"/>
    <property type="match status" value="1"/>
</dbReference>
<comment type="cofactor">
    <cofactor evidence="14">
        <name>[4Fe-4S] cluster</name>
        <dbReference type="ChEBI" id="CHEBI:49883"/>
    </cofactor>
    <text evidence="14">Binds 1 [4Fe-4S] cluster.</text>
</comment>
<dbReference type="Gene3D" id="3.90.79.10">
    <property type="entry name" value="Nucleoside Triphosphate Pyrophosphohydrolase"/>
    <property type="match status" value="1"/>
</dbReference>
<evidence type="ECO:0000313" key="17">
    <source>
        <dbReference type="EMBL" id="MRJ46653.1"/>
    </source>
</evidence>
<dbReference type="GO" id="GO:0006284">
    <property type="term" value="P:base-excision repair"/>
    <property type="evidence" value="ECO:0007669"/>
    <property type="project" value="UniProtKB-UniRule"/>
</dbReference>
<evidence type="ECO:0000256" key="1">
    <source>
        <dbReference type="ARBA" id="ARBA00000843"/>
    </source>
</evidence>
<dbReference type="CDD" id="cd03431">
    <property type="entry name" value="NUDIX_DNA_Glycosylase_C-MutY"/>
    <property type="match status" value="1"/>
</dbReference>
<comment type="function">
    <text evidence="2">Adenine glycosylase active on G-A mispairs. MutY also corrects error-prone DNA synthesis past GO lesions which are due to the oxidatively damaged form of guanine: 7,8-dihydro-8-oxoguanine (8-oxo-dGTP).</text>
</comment>
<keyword evidence="8 14" id="KW-0227">DNA damage</keyword>
<dbReference type="GO" id="GO:0046872">
    <property type="term" value="F:metal ion binding"/>
    <property type="evidence" value="ECO:0007669"/>
    <property type="project" value="UniProtKB-UniRule"/>
</dbReference>
<sequence length="398" mass="45586">MQGDPSLYDINWSTDKIQAFRQTLLAWYDETKRDLPWRNTNDPYKIWVSEIMLQQTQVATVIPYYERFIETLPTIQALANAEEETLLNLWQGLGYYSRVRNMQIAAQQIVADYAGAMPQTMKGLLSLKGIGPYTAAAIGSIAFGLVEPAIDGNLMRVTARLFELDADISQPKSRKLFAAILYQLIDAERPGDFNQALMDMGATIMTPANLNPEASPIKEFDRSYQNGTAHLYPVKKKKVKATEHQLIAYVVQNLQGEWLIRKHDEQELLTGLWHFPLLEQSVVMEAVSEEELIEPFSDWWAEQNSLLNDYAFETEPSITINQQLMPFGDLSTLTLLPKVKHVFSHRVWHVQLVPLMMKIDQAGLQENENMRWQSPKQIRDLPVSTLQQKLLKALESYL</sequence>
<name>A0A6I2GEW7_9LACT</name>
<dbReference type="GO" id="GO:0051539">
    <property type="term" value="F:4 iron, 4 sulfur cluster binding"/>
    <property type="evidence" value="ECO:0007669"/>
    <property type="project" value="UniProtKB-UniRule"/>
</dbReference>
<keyword evidence="11" id="KW-0411">Iron-sulfur</keyword>
<dbReference type="GO" id="GO:0035485">
    <property type="term" value="F:adenine/guanine mispair binding"/>
    <property type="evidence" value="ECO:0007669"/>
    <property type="project" value="TreeGrafter"/>
</dbReference>
<evidence type="ECO:0000256" key="10">
    <source>
        <dbReference type="ARBA" id="ARBA00023004"/>
    </source>
</evidence>
<keyword evidence="6" id="KW-0004">4Fe-4S</keyword>
<evidence type="ECO:0000256" key="11">
    <source>
        <dbReference type="ARBA" id="ARBA00023014"/>
    </source>
</evidence>
<proteinExistence type="inferred from homology"/>
<dbReference type="GO" id="GO:0032357">
    <property type="term" value="F:oxidized purine DNA binding"/>
    <property type="evidence" value="ECO:0007669"/>
    <property type="project" value="TreeGrafter"/>
</dbReference>
<dbReference type="PANTHER" id="PTHR42944:SF1">
    <property type="entry name" value="ADENINE DNA GLYCOSYLASE"/>
    <property type="match status" value="1"/>
</dbReference>
<dbReference type="InterPro" id="IPR023170">
    <property type="entry name" value="HhH_base_excis_C"/>
</dbReference>
<dbReference type="InterPro" id="IPR044298">
    <property type="entry name" value="MIG/MutY"/>
</dbReference>
<feature type="domain" description="HhH-GPD" evidence="15">
    <location>
        <begin position="52"/>
        <end position="203"/>
    </location>
</feature>
<evidence type="ECO:0000313" key="19">
    <source>
        <dbReference type="Proteomes" id="UP000440066"/>
    </source>
</evidence>
<reference evidence="16 18" key="2">
    <citation type="submission" date="2019-11" db="EMBL/GenBank/DDBJ databases">
        <title>Characterisation of Fundicoccus ignavus gen. nov. sp. nov., a novel genus of the family Aerococcaceae isolated from bulk tank milk.</title>
        <authorList>
            <person name="Siebert A."/>
            <person name="Huptas C."/>
            <person name="Wenning M."/>
            <person name="Scherer S."/>
            <person name="Doll E.V."/>
        </authorList>
    </citation>
    <scope>NUCLEOTIDE SEQUENCE [LARGE SCALE GENOMIC DNA]</scope>
    <source>
        <strain evidence="16 18">WS4759</strain>
    </source>
</reference>
<evidence type="ECO:0000256" key="3">
    <source>
        <dbReference type="ARBA" id="ARBA00008343"/>
    </source>
</evidence>
<dbReference type="InterPro" id="IPR005760">
    <property type="entry name" value="A/G_AdeGlyc_MutY"/>
</dbReference>
<dbReference type="Proteomes" id="UP000430975">
    <property type="component" value="Unassembled WGS sequence"/>
</dbReference>